<dbReference type="InterPro" id="IPR012902">
    <property type="entry name" value="N_methyl_site"/>
</dbReference>
<dbReference type="SUPFAM" id="SSF54523">
    <property type="entry name" value="Pili subunits"/>
    <property type="match status" value="1"/>
</dbReference>
<keyword evidence="1" id="KW-0472">Membrane</keyword>
<name>D5CND1_SIDLE</name>
<dbReference type="HOGENOM" id="CLU_137843_0_0_4"/>
<dbReference type="eggNOG" id="COG4970">
    <property type="taxonomic scope" value="Bacteria"/>
</dbReference>
<organism evidence="2 3">
    <name type="scientific">Sideroxydans lithotrophicus (strain ES-1)</name>
    <dbReference type="NCBI Taxonomy" id="580332"/>
    <lineage>
        <taxon>Bacteria</taxon>
        <taxon>Pseudomonadati</taxon>
        <taxon>Pseudomonadota</taxon>
        <taxon>Betaproteobacteria</taxon>
        <taxon>Nitrosomonadales</taxon>
        <taxon>Gallionellaceae</taxon>
        <taxon>Sideroxydans</taxon>
    </lineage>
</organism>
<dbReference type="KEGG" id="slt:Slit_2603"/>
<reference evidence="2 3" key="1">
    <citation type="submission" date="2010-03" db="EMBL/GenBank/DDBJ databases">
        <title>Complete sequence of Sideroxydans lithotrophicus ES-1.</title>
        <authorList>
            <consortium name="US DOE Joint Genome Institute"/>
            <person name="Lucas S."/>
            <person name="Copeland A."/>
            <person name="Lapidus A."/>
            <person name="Cheng J.-F."/>
            <person name="Bruce D."/>
            <person name="Goodwin L."/>
            <person name="Pitluck S."/>
            <person name="Munk A.C."/>
            <person name="Detter J.C."/>
            <person name="Han C."/>
            <person name="Tapia R."/>
            <person name="Larimer F."/>
            <person name="Land M."/>
            <person name="Hauser L."/>
            <person name="Kyrpides N."/>
            <person name="Ivanova N."/>
            <person name="Emerson D."/>
            <person name="Woyke T."/>
        </authorList>
    </citation>
    <scope>NUCLEOTIDE SEQUENCE [LARGE SCALE GENOMIC DNA]</scope>
    <source>
        <strain evidence="2 3">ES-1</strain>
    </source>
</reference>
<dbReference type="OrthoDB" id="5786415at2"/>
<sequence>MRSSAGQIEVIKLSAEYLFGASAGVRPFCPRMKVQFGFTLTELITTLVIMGILAAVAVPRLFDSNAFQARGAADQVAAALRFGQKTAIAQHRNVSVNISSAADSNCGAELTGGNVNCAVSNSVSVSPVTVTFNALGQPVPNAAVSVVAGGTTIHIEAETGYVH</sequence>
<dbReference type="RefSeq" id="WP_013030726.1">
    <property type="nucleotide sequence ID" value="NC_013959.1"/>
</dbReference>
<dbReference type="InterPro" id="IPR045584">
    <property type="entry name" value="Pilin-like"/>
</dbReference>
<keyword evidence="1" id="KW-1133">Transmembrane helix</keyword>
<protein>
    <recommendedName>
        <fullName evidence="4">General secretion pathway protein H</fullName>
    </recommendedName>
</protein>
<gene>
    <name evidence="2" type="ordered locus">Slit_2603</name>
</gene>
<dbReference type="STRING" id="580332.Slit_2603"/>
<proteinExistence type="predicted"/>
<keyword evidence="3" id="KW-1185">Reference proteome</keyword>
<feature type="transmembrane region" description="Helical" evidence="1">
    <location>
        <begin position="36"/>
        <end position="58"/>
    </location>
</feature>
<evidence type="ECO:0000313" key="3">
    <source>
        <dbReference type="Proteomes" id="UP000001625"/>
    </source>
</evidence>
<dbReference type="Proteomes" id="UP000001625">
    <property type="component" value="Chromosome"/>
</dbReference>
<dbReference type="NCBIfam" id="TIGR02532">
    <property type="entry name" value="IV_pilin_GFxxxE"/>
    <property type="match status" value="1"/>
</dbReference>
<dbReference type="Pfam" id="PF07963">
    <property type="entry name" value="N_methyl"/>
    <property type="match status" value="1"/>
</dbReference>
<dbReference type="Gene3D" id="3.30.700.10">
    <property type="entry name" value="Glycoprotein, Type 4 Pilin"/>
    <property type="match status" value="1"/>
</dbReference>
<dbReference type="AlphaFoldDB" id="D5CND1"/>
<evidence type="ECO:0000256" key="1">
    <source>
        <dbReference type="SAM" id="Phobius"/>
    </source>
</evidence>
<evidence type="ECO:0000313" key="2">
    <source>
        <dbReference type="EMBL" id="ADE12828.1"/>
    </source>
</evidence>
<accession>D5CND1</accession>
<keyword evidence="1" id="KW-0812">Transmembrane</keyword>
<dbReference type="EMBL" id="CP001965">
    <property type="protein sequence ID" value="ADE12828.1"/>
    <property type="molecule type" value="Genomic_DNA"/>
</dbReference>
<evidence type="ECO:0008006" key="4">
    <source>
        <dbReference type="Google" id="ProtNLM"/>
    </source>
</evidence>